<dbReference type="InterPro" id="IPR013320">
    <property type="entry name" value="ConA-like_dom_sf"/>
</dbReference>
<dbReference type="OrthoDB" id="2115822at2759"/>
<proteinExistence type="inferred from homology"/>
<dbReference type="GO" id="GO:0031176">
    <property type="term" value="F:endo-1,4-beta-xylanase activity"/>
    <property type="evidence" value="ECO:0007669"/>
    <property type="project" value="UniProtKB-UniRule"/>
</dbReference>
<sequence length="188" mass="20319">MERADYSASPGREIKGTSSVERGGIQVVQGTAIHPTYRALSTYTTSSYRAISYTATFLQQGNAYLIVYGWTTNPLVEYYIVESYGTHKPSDSTKAVMKGNLTSDGGTCEIMTKMRVNKPSIQGTATFPQFWSIITDKRVGGTVTTGNHFEAWRKAGLKLGSHNYMVVAVEGQDSNGTATVTVGVAPPT</sequence>
<evidence type="ECO:0000313" key="13">
    <source>
        <dbReference type="EMBL" id="CAG8983550.1"/>
    </source>
</evidence>
<evidence type="ECO:0000256" key="5">
    <source>
        <dbReference type="ARBA" id="ARBA00022651"/>
    </source>
</evidence>
<dbReference type="PROSITE" id="PS51761">
    <property type="entry name" value="GH11_3"/>
    <property type="match status" value="1"/>
</dbReference>
<evidence type="ECO:0000256" key="4">
    <source>
        <dbReference type="ARBA" id="ARBA00012590"/>
    </source>
</evidence>
<gene>
    <name evidence="13" type="ORF">HYALB_00004351</name>
</gene>
<comment type="pathway">
    <text evidence="2 10 11">Glycan degradation; xylan degradation.</text>
</comment>
<evidence type="ECO:0000256" key="1">
    <source>
        <dbReference type="ARBA" id="ARBA00000681"/>
    </source>
</evidence>
<comment type="similarity">
    <text evidence="3 10 11">Belongs to the glycosyl hydrolase 11 (cellulase G) family.</text>
</comment>
<dbReference type="GO" id="GO:0045493">
    <property type="term" value="P:xylan catabolic process"/>
    <property type="evidence" value="ECO:0007669"/>
    <property type="project" value="UniProtKB-UniRule"/>
</dbReference>
<evidence type="ECO:0000256" key="8">
    <source>
        <dbReference type="ARBA" id="ARBA00023295"/>
    </source>
</evidence>
<keyword evidence="8 10" id="KW-0326">Glycosidase</keyword>
<dbReference type="InterPro" id="IPR018208">
    <property type="entry name" value="GH11_AS_1"/>
</dbReference>
<keyword evidence="5 10" id="KW-0858">Xylan degradation</keyword>
<evidence type="ECO:0000256" key="11">
    <source>
        <dbReference type="RuleBase" id="RU362015"/>
    </source>
</evidence>
<dbReference type="SUPFAM" id="SSF49899">
    <property type="entry name" value="Concanavalin A-like lectins/glucanases"/>
    <property type="match status" value="1"/>
</dbReference>
<comment type="caution">
    <text evidence="13">The sequence shown here is derived from an EMBL/GenBank/DDBJ whole genome shotgun (WGS) entry which is preliminary data.</text>
</comment>
<protein>
    <recommendedName>
        <fullName evidence="4 10">Endo-1,4-beta-xylanase</fullName>
        <ecNumber evidence="4 10">3.2.1.8</ecNumber>
    </recommendedName>
</protein>
<dbReference type="InterPro" id="IPR001137">
    <property type="entry name" value="Glyco_hydro_11"/>
</dbReference>
<keyword evidence="6 10" id="KW-0378">Hydrolase</keyword>
<dbReference type="EC" id="3.2.1.8" evidence="4 10"/>
<evidence type="ECO:0000256" key="2">
    <source>
        <dbReference type="ARBA" id="ARBA00004851"/>
    </source>
</evidence>
<evidence type="ECO:0000256" key="10">
    <source>
        <dbReference type="PROSITE-ProRule" id="PRU01097"/>
    </source>
</evidence>
<organism evidence="13 14">
    <name type="scientific">Hymenoscyphus albidus</name>
    <dbReference type="NCBI Taxonomy" id="595503"/>
    <lineage>
        <taxon>Eukaryota</taxon>
        <taxon>Fungi</taxon>
        <taxon>Dikarya</taxon>
        <taxon>Ascomycota</taxon>
        <taxon>Pezizomycotina</taxon>
        <taxon>Leotiomycetes</taxon>
        <taxon>Helotiales</taxon>
        <taxon>Helotiaceae</taxon>
        <taxon>Hymenoscyphus</taxon>
    </lineage>
</organism>
<dbReference type="Pfam" id="PF00457">
    <property type="entry name" value="Glyco_hydro_11"/>
    <property type="match status" value="1"/>
</dbReference>
<comment type="catalytic activity">
    <reaction evidence="1 10 11">
        <text>Endohydrolysis of (1-&gt;4)-beta-D-xylosidic linkages in xylans.</text>
        <dbReference type="EC" id="3.2.1.8"/>
    </reaction>
</comment>
<feature type="active site" description="Proton donor" evidence="10">
    <location>
        <position position="170"/>
    </location>
</feature>
<dbReference type="PRINTS" id="PR00911">
    <property type="entry name" value="GLHYDRLASE11"/>
</dbReference>
<name>A0A9N9Q864_9HELO</name>
<dbReference type="Proteomes" id="UP000701801">
    <property type="component" value="Unassembled WGS sequence"/>
</dbReference>
<dbReference type="PROSITE" id="PS00776">
    <property type="entry name" value="GH11_1"/>
    <property type="match status" value="1"/>
</dbReference>
<evidence type="ECO:0000313" key="14">
    <source>
        <dbReference type="Proteomes" id="UP000701801"/>
    </source>
</evidence>
<keyword evidence="7 10" id="KW-0119">Carbohydrate metabolism</keyword>
<feature type="domain" description="GH11" evidence="12">
    <location>
        <begin position="1"/>
        <end position="183"/>
    </location>
</feature>
<evidence type="ECO:0000259" key="12">
    <source>
        <dbReference type="PROSITE" id="PS51761"/>
    </source>
</evidence>
<dbReference type="InterPro" id="IPR013319">
    <property type="entry name" value="GH11/12"/>
</dbReference>
<dbReference type="PANTHER" id="PTHR46828">
    <property type="entry name" value="ENDO-1,4-BETA-XYLANASE A-RELATED"/>
    <property type="match status" value="1"/>
</dbReference>
<dbReference type="AlphaFoldDB" id="A0A9N9Q864"/>
<feature type="active site" description="Nucleophile" evidence="10">
    <location>
        <position position="77"/>
    </location>
</feature>
<evidence type="ECO:0000256" key="7">
    <source>
        <dbReference type="ARBA" id="ARBA00023277"/>
    </source>
</evidence>
<evidence type="ECO:0000256" key="9">
    <source>
        <dbReference type="ARBA" id="ARBA00023326"/>
    </source>
</evidence>
<keyword evidence="14" id="KW-1185">Reference proteome</keyword>
<reference evidence="13" key="1">
    <citation type="submission" date="2021-07" db="EMBL/GenBank/DDBJ databases">
        <authorList>
            <person name="Durling M."/>
        </authorList>
    </citation>
    <scope>NUCLEOTIDE SEQUENCE</scope>
</reference>
<evidence type="ECO:0000256" key="3">
    <source>
        <dbReference type="ARBA" id="ARBA00007792"/>
    </source>
</evidence>
<dbReference type="Gene3D" id="2.60.120.180">
    <property type="match status" value="1"/>
</dbReference>
<dbReference type="EMBL" id="CAJVRM010000727">
    <property type="protein sequence ID" value="CAG8983550.1"/>
    <property type="molecule type" value="Genomic_DNA"/>
</dbReference>
<accession>A0A9N9Q864</accession>
<keyword evidence="9 10" id="KW-0624">Polysaccharide degradation</keyword>
<evidence type="ECO:0000256" key="6">
    <source>
        <dbReference type="ARBA" id="ARBA00022801"/>
    </source>
</evidence>
<dbReference type="PANTHER" id="PTHR46828:SF2">
    <property type="entry name" value="ENDO-1,4-BETA-XYLANASE A-RELATED"/>
    <property type="match status" value="1"/>
</dbReference>
<dbReference type="InterPro" id="IPR033123">
    <property type="entry name" value="GH11_dom"/>
</dbReference>